<dbReference type="InterPro" id="IPR035906">
    <property type="entry name" value="MetI-like_sf"/>
</dbReference>
<protein>
    <recommendedName>
        <fullName evidence="10">Phosphate transport system permease protein</fullName>
    </recommendedName>
</protein>
<evidence type="ECO:0000313" key="12">
    <source>
        <dbReference type="EMBL" id="RBP48032.1"/>
    </source>
</evidence>
<feature type="transmembrane region" description="Helical" evidence="9">
    <location>
        <begin position="143"/>
        <end position="162"/>
    </location>
</feature>
<evidence type="ECO:0000313" key="13">
    <source>
        <dbReference type="Proteomes" id="UP000253426"/>
    </source>
</evidence>
<feature type="transmembrane region" description="Helical" evidence="9">
    <location>
        <begin position="200"/>
        <end position="222"/>
    </location>
</feature>
<evidence type="ECO:0000256" key="7">
    <source>
        <dbReference type="ARBA" id="ARBA00022989"/>
    </source>
</evidence>
<dbReference type="OrthoDB" id="9785113at2"/>
<dbReference type="Pfam" id="PF00528">
    <property type="entry name" value="BPD_transp_1"/>
    <property type="match status" value="1"/>
</dbReference>
<evidence type="ECO:0000256" key="5">
    <source>
        <dbReference type="ARBA" id="ARBA00022592"/>
    </source>
</evidence>
<dbReference type="CDD" id="cd06261">
    <property type="entry name" value="TM_PBP2"/>
    <property type="match status" value="1"/>
</dbReference>
<dbReference type="Gene3D" id="1.10.3720.10">
    <property type="entry name" value="MetI-like"/>
    <property type="match status" value="1"/>
</dbReference>
<keyword evidence="6 9" id="KW-0812">Transmembrane</keyword>
<evidence type="ECO:0000256" key="2">
    <source>
        <dbReference type="ARBA" id="ARBA00007069"/>
    </source>
</evidence>
<dbReference type="InterPro" id="IPR000515">
    <property type="entry name" value="MetI-like"/>
</dbReference>
<gene>
    <name evidence="12" type="ORF">DES53_101832</name>
</gene>
<evidence type="ECO:0000256" key="10">
    <source>
        <dbReference type="RuleBase" id="RU363054"/>
    </source>
</evidence>
<comment type="function">
    <text evidence="10">Part of the binding-protein-dependent transport system for phosphate; probably responsible for the translocation of the substrate across the membrane.</text>
</comment>
<dbReference type="SUPFAM" id="SSF161098">
    <property type="entry name" value="MetI-like"/>
    <property type="match status" value="1"/>
</dbReference>
<dbReference type="InterPro" id="IPR051124">
    <property type="entry name" value="Phosphate_Transport_Permease"/>
</dbReference>
<accession>A0A366HUT2</accession>
<dbReference type="InterPro" id="IPR011864">
    <property type="entry name" value="Phosphate_PstC"/>
</dbReference>
<keyword evidence="4 10" id="KW-1003">Cell membrane</keyword>
<dbReference type="Proteomes" id="UP000253426">
    <property type="component" value="Unassembled WGS sequence"/>
</dbReference>
<feature type="transmembrane region" description="Helical" evidence="9">
    <location>
        <begin position="12"/>
        <end position="38"/>
    </location>
</feature>
<organism evidence="12 13">
    <name type="scientific">Roseimicrobium gellanilyticum</name>
    <dbReference type="NCBI Taxonomy" id="748857"/>
    <lineage>
        <taxon>Bacteria</taxon>
        <taxon>Pseudomonadati</taxon>
        <taxon>Verrucomicrobiota</taxon>
        <taxon>Verrucomicrobiia</taxon>
        <taxon>Verrucomicrobiales</taxon>
        <taxon>Verrucomicrobiaceae</taxon>
        <taxon>Roseimicrobium</taxon>
    </lineage>
</organism>
<reference evidence="12 13" key="1">
    <citation type="submission" date="2018-06" db="EMBL/GenBank/DDBJ databases">
        <title>Genomic Encyclopedia of Type Strains, Phase IV (KMG-IV): sequencing the most valuable type-strain genomes for metagenomic binning, comparative biology and taxonomic classification.</title>
        <authorList>
            <person name="Goeker M."/>
        </authorList>
    </citation>
    <scope>NUCLEOTIDE SEQUENCE [LARGE SCALE GENOMIC DNA]</scope>
    <source>
        <strain evidence="12 13">DSM 25532</strain>
    </source>
</reference>
<evidence type="ECO:0000259" key="11">
    <source>
        <dbReference type="PROSITE" id="PS50928"/>
    </source>
</evidence>
<sequence length="299" mass="31919">MVSRWSFTKISTFFFSLVAAGIMVAMLVLLIVQSIPVWKHEGWSFLTGTKWFMRTHEFGAAPMILGTVLVSFTALLLAGPVGIGAAVFASEFLPARLRLAVKIIIELLAGVPAVVYGLLGVLFLRNWIYDLLTPFDPLSGDTLLTGAVLLAVMILPTVMTLADDALRSVPAAQRTAARGLGLNSTEVVLHVSLPQSARGLLAALLLGLGRALGEAIAVFLVVGRQDNQWPEKLLSINPLIESGQTITTKLASSETNIAYGDPIHWGAICGLALILMLMVAGITLASASLQFFSRSRHAS</sequence>
<dbReference type="PROSITE" id="PS50928">
    <property type="entry name" value="ABC_TM1"/>
    <property type="match status" value="1"/>
</dbReference>
<evidence type="ECO:0000256" key="6">
    <source>
        <dbReference type="ARBA" id="ARBA00022692"/>
    </source>
</evidence>
<keyword evidence="5 10" id="KW-0592">Phosphate transport</keyword>
<dbReference type="GO" id="GO:0005315">
    <property type="term" value="F:phosphate transmembrane transporter activity"/>
    <property type="evidence" value="ECO:0007669"/>
    <property type="project" value="InterPro"/>
</dbReference>
<comment type="subcellular location">
    <subcellularLocation>
        <location evidence="1 9">Cell membrane</location>
        <topology evidence="1 9">Multi-pass membrane protein</topology>
    </subcellularLocation>
</comment>
<evidence type="ECO:0000256" key="9">
    <source>
        <dbReference type="RuleBase" id="RU363032"/>
    </source>
</evidence>
<feature type="transmembrane region" description="Helical" evidence="9">
    <location>
        <begin position="263"/>
        <end position="287"/>
    </location>
</feature>
<dbReference type="EMBL" id="QNRR01000001">
    <property type="protein sequence ID" value="RBP48032.1"/>
    <property type="molecule type" value="Genomic_DNA"/>
</dbReference>
<keyword evidence="7 9" id="KW-1133">Transmembrane helix</keyword>
<feature type="domain" description="ABC transmembrane type-1" evidence="11">
    <location>
        <begin position="64"/>
        <end position="286"/>
    </location>
</feature>
<dbReference type="GO" id="GO:0005886">
    <property type="term" value="C:plasma membrane"/>
    <property type="evidence" value="ECO:0007669"/>
    <property type="project" value="UniProtKB-SubCell"/>
</dbReference>
<feature type="transmembrane region" description="Helical" evidence="9">
    <location>
        <begin position="99"/>
        <end position="123"/>
    </location>
</feature>
<comment type="caution">
    <text evidence="12">The sequence shown here is derived from an EMBL/GenBank/DDBJ whole genome shotgun (WGS) entry which is preliminary data.</text>
</comment>
<keyword evidence="8 9" id="KW-0472">Membrane</keyword>
<evidence type="ECO:0000256" key="8">
    <source>
        <dbReference type="ARBA" id="ARBA00023136"/>
    </source>
</evidence>
<evidence type="ECO:0000256" key="1">
    <source>
        <dbReference type="ARBA" id="ARBA00004651"/>
    </source>
</evidence>
<feature type="transmembrane region" description="Helical" evidence="9">
    <location>
        <begin position="58"/>
        <end position="87"/>
    </location>
</feature>
<dbReference type="PANTHER" id="PTHR30425">
    <property type="entry name" value="PHOSPHATE TRANSPORT SYSTEM PERMEASE PROTEIN PST"/>
    <property type="match status" value="1"/>
</dbReference>
<comment type="similarity">
    <text evidence="2 10">Belongs to the binding-protein-dependent transport system permease family. CysTW subfamily.</text>
</comment>
<dbReference type="NCBIfam" id="TIGR02138">
    <property type="entry name" value="phosphate_pstC"/>
    <property type="match status" value="1"/>
</dbReference>
<name>A0A366HUT2_9BACT</name>
<evidence type="ECO:0000256" key="3">
    <source>
        <dbReference type="ARBA" id="ARBA00022448"/>
    </source>
</evidence>
<proteinExistence type="inferred from homology"/>
<keyword evidence="3 9" id="KW-0813">Transport</keyword>
<evidence type="ECO:0000256" key="4">
    <source>
        <dbReference type="ARBA" id="ARBA00022475"/>
    </source>
</evidence>
<dbReference type="GO" id="GO:0006817">
    <property type="term" value="P:phosphate ion transport"/>
    <property type="evidence" value="ECO:0007669"/>
    <property type="project" value="UniProtKB-KW"/>
</dbReference>
<keyword evidence="13" id="KW-1185">Reference proteome</keyword>
<dbReference type="AlphaFoldDB" id="A0A366HUT2"/>
<dbReference type="RefSeq" id="WP_113956912.1">
    <property type="nucleotide sequence ID" value="NZ_QNRR01000001.1"/>
</dbReference>
<dbReference type="PANTHER" id="PTHR30425:SF1">
    <property type="entry name" value="PHOSPHATE TRANSPORT SYSTEM PERMEASE PROTEIN PSTC"/>
    <property type="match status" value="1"/>
</dbReference>